<dbReference type="RefSeq" id="WP_338291421.1">
    <property type="nucleotide sequence ID" value="NZ_AP027272.1"/>
</dbReference>
<keyword evidence="1" id="KW-0732">Signal</keyword>
<gene>
    <name evidence="2" type="ORF">MACH26_09670</name>
</gene>
<protein>
    <recommendedName>
        <fullName evidence="4">Alginate lyase</fullName>
    </recommendedName>
</protein>
<dbReference type="Proteomes" id="UP001333710">
    <property type="component" value="Chromosome"/>
</dbReference>
<proteinExistence type="predicted"/>
<dbReference type="CDD" id="cd14251">
    <property type="entry name" value="PL-6"/>
    <property type="match status" value="1"/>
</dbReference>
<evidence type="ECO:0000313" key="2">
    <source>
        <dbReference type="EMBL" id="BDX05446.1"/>
    </source>
</evidence>
<reference evidence="2" key="1">
    <citation type="submission" date="2023-01" db="EMBL/GenBank/DDBJ databases">
        <title>Complete genome sequence of Planctobacterium marinum strain Dej080120_11.</title>
        <authorList>
            <person name="Ueki S."/>
            <person name="Maruyama F."/>
        </authorList>
    </citation>
    <scope>NUCLEOTIDE SEQUENCE</scope>
    <source>
        <strain evidence="2">Dej080120_11</strain>
    </source>
</reference>
<evidence type="ECO:0000256" key="1">
    <source>
        <dbReference type="SAM" id="SignalP"/>
    </source>
</evidence>
<organism evidence="2 3">
    <name type="scientific">Planctobacterium marinum</name>
    <dbReference type="NCBI Taxonomy" id="1631968"/>
    <lineage>
        <taxon>Bacteria</taxon>
        <taxon>Pseudomonadati</taxon>
        <taxon>Pseudomonadota</taxon>
        <taxon>Gammaproteobacteria</taxon>
        <taxon>Alteromonadales</taxon>
        <taxon>Alteromonadaceae</taxon>
        <taxon>Planctobacterium</taxon>
    </lineage>
</organism>
<dbReference type="SMART" id="SM00710">
    <property type="entry name" value="PbH1"/>
    <property type="match status" value="7"/>
</dbReference>
<dbReference type="EMBL" id="AP027272">
    <property type="protein sequence ID" value="BDX05446.1"/>
    <property type="molecule type" value="Genomic_DNA"/>
</dbReference>
<accession>A0AA48KNF0</accession>
<dbReference type="InterPro" id="IPR006626">
    <property type="entry name" value="PbH1"/>
</dbReference>
<feature type="chain" id="PRO_5041287437" description="Alginate lyase" evidence="1">
    <location>
        <begin position="25"/>
        <end position="756"/>
    </location>
</feature>
<keyword evidence="3" id="KW-1185">Reference proteome</keyword>
<dbReference type="InterPro" id="IPR039513">
    <property type="entry name" value="PL-6"/>
</dbReference>
<name>A0AA48KNF0_9ALTE</name>
<dbReference type="Gene3D" id="2.160.20.10">
    <property type="entry name" value="Single-stranded right-handed beta-helix, Pectin lyase-like"/>
    <property type="match status" value="2"/>
</dbReference>
<dbReference type="KEGG" id="pmaw:MACH26_09670"/>
<dbReference type="SUPFAM" id="SSF51126">
    <property type="entry name" value="Pectin lyase-like"/>
    <property type="match status" value="2"/>
</dbReference>
<dbReference type="InterPro" id="IPR011050">
    <property type="entry name" value="Pectin_lyase_fold/virulence"/>
</dbReference>
<feature type="signal peptide" evidence="1">
    <location>
        <begin position="1"/>
        <end position="24"/>
    </location>
</feature>
<evidence type="ECO:0008006" key="4">
    <source>
        <dbReference type="Google" id="ProtNLM"/>
    </source>
</evidence>
<evidence type="ECO:0000313" key="3">
    <source>
        <dbReference type="Proteomes" id="UP001333710"/>
    </source>
</evidence>
<dbReference type="InterPro" id="IPR012334">
    <property type="entry name" value="Pectin_lyas_fold"/>
</dbReference>
<dbReference type="AlphaFoldDB" id="A0AA48KNF0"/>
<dbReference type="Pfam" id="PF14592">
    <property type="entry name" value="Chondroitinas_B"/>
    <property type="match status" value="1"/>
</dbReference>
<sequence>MQLLKSKMLKWFWLLGFLTCSVAAKEYFVADQQAYQTVLPKLVAGDTVVLKNGVWRDFEILFEGQGTAFAPIKMQAETKGKVILSGQSNLKLAGKYLQVSGLVFKQGYTPTSAVIAFRRDKDNLAFHSRVTEVVIDNYNNPDKQESDHWVALYGQYNRFDHNHLVGKRNKGVTVAVRLNSADSQNNYHQIDHNYFGYRPVFGSNGGETLRIGTSHFSLTDSHTLVENNYFEQTNGEVEIISVKSGKNILRGNVFYEARGTLTLRHGNGNLVEDNIFIGNGVDHTGGIRVINKDQIIRNNYLEGLTGYRFGSGFTIMNGVPDSPINRYHQVENARVEHNSFINVQHLQLAAGSDAERRAVPINSQLTDNLVFNEAGVQPFTVFDDVSGIQITQNVANSAPVAAVAHGFEVRELAMQRLDNGLLYPLSEQIQSGVGRDLKVLKKSDVGVGWYPKTPAIIAFDSGKAIPVSATPEALMSAVVQAESGDTLLLEPGAYIVPKLITIDKTLTIKAKQAQQSILSFERSSLFEIRDGGNLKLDGLTLSGVHSPDAAGNTLLRSKKWGMVHNYRLQVLNCVIKQLNVNHSFDFFATGKGAFADEIILINNDFSDISGNILRLNSEIEDLGIYNAEYVTVQNNRFRNVAGAIAALYRGGTDESTFGPHFTFDNNQLKKVGFGKRNKQKASVFLHGVQVANITASRFEQSAPIVIEHTVGEPKSRIVGNEFITTDAPEITELRVSGPHTAVLEQNQIVQSSEESR</sequence>